<dbReference type="SUPFAM" id="SSF53448">
    <property type="entry name" value="Nucleotide-diphospho-sugar transferases"/>
    <property type="match status" value="1"/>
</dbReference>
<proteinExistence type="predicted"/>
<organism evidence="2 3">
    <name type="scientific">Pyrenophora teres f. teres</name>
    <dbReference type="NCBI Taxonomy" id="97479"/>
    <lineage>
        <taxon>Eukaryota</taxon>
        <taxon>Fungi</taxon>
        <taxon>Dikarya</taxon>
        <taxon>Ascomycota</taxon>
        <taxon>Pezizomycotina</taxon>
        <taxon>Dothideomycetes</taxon>
        <taxon>Pleosporomycetidae</taxon>
        <taxon>Pleosporales</taxon>
        <taxon>Pleosporineae</taxon>
        <taxon>Pleosporaceae</taxon>
        <taxon>Pyrenophora</taxon>
    </lineage>
</organism>
<dbReference type="PANTHER" id="PTHR16779:SF1">
    <property type="entry name" value="BETA-1,4-MANNOSYLTRANSFERASE EGH"/>
    <property type="match status" value="1"/>
</dbReference>
<dbReference type="PANTHER" id="PTHR16779">
    <property type="entry name" value="BETA-1,4-MANNOSYLTRANSFERASE EGH"/>
    <property type="match status" value="1"/>
</dbReference>
<sequence>MWNQKRTKCIFELAQYNWVIIPIIVAFIYRVLRWFGSEERGSYIVIDNTIHVAWSSLLCSLLLGPASPPTVLQFLTYCFPLRPFQLSEQPIQRSFNRLLICLVTRGDQIEVVKRSVIAIQDMYQKLDQRISLHVLTEAANAHNFHGMFKEHVWVHAVPLEYRPSKAKYKARNLEWFRINMHIDKDDWVLHLDEETLVDEYCINTCLDFITKQTCDMGQGVIHFNCHNFWSSVFTGVGDVRRIQGDYGDVQWRLRWLNKAAVGIRGSFLLIRGSVENACTWDNDSLTEDYAFCLKAMKMGYSFGFIPAIARELSPATVGDFVRQRCRWYTGIRRLGDFWGYYVLLRTAAIALQPLYYLASWPFLESSTVRQPQWLYDLTVLGLSMGLGTTAWFTFLQDWDAGLSLAEMFTHQIQAIVYQPVVAIAEGYALLISVLCPDEWFYVITKN</sequence>
<gene>
    <name evidence="2" type="ORF">PTTW11_05100</name>
</gene>
<dbReference type="Proteomes" id="UP000472372">
    <property type="component" value="Chromosome 4"/>
</dbReference>
<dbReference type="EMBL" id="HG992980">
    <property type="protein sequence ID" value="CAE7032892.1"/>
    <property type="molecule type" value="Genomic_DNA"/>
</dbReference>
<protein>
    <submittedName>
        <fullName evidence="2">Glyco trans 2 3 multi-domain protein</fullName>
    </submittedName>
</protein>
<dbReference type="GO" id="GO:0019187">
    <property type="term" value="F:beta-1,4-mannosyltransferase activity"/>
    <property type="evidence" value="ECO:0007669"/>
    <property type="project" value="InterPro"/>
</dbReference>
<dbReference type="GO" id="GO:0005737">
    <property type="term" value="C:cytoplasm"/>
    <property type="evidence" value="ECO:0007669"/>
    <property type="project" value="TreeGrafter"/>
</dbReference>
<evidence type="ECO:0000313" key="2">
    <source>
        <dbReference type="EMBL" id="CAE7032892.1"/>
    </source>
</evidence>
<evidence type="ECO:0000313" key="3">
    <source>
        <dbReference type="Proteomes" id="UP000472372"/>
    </source>
</evidence>
<evidence type="ECO:0000259" key="1">
    <source>
        <dbReference type="Pfam" id="PF13632"/>
    </source>
</evidence>
<accession>A0A776EHD7</accession>
<dbReference type="Gene3D" id="3.90.550.10">
    <property type="entry name" value="Spore Coat Polysaccharide Biosynthesis Protein SpsA, Chain A"/>
    <property type="match status" value="1"/>
</dbReference>
<reference evidence="2" key="1">
    <citation type="submission" date="2021-02" db="EMBL/GenBank/DDBJ databases">
        <authorList>
            <person name="Syme A R."/>
            <person name="Syme A R."/>
            <person name="Moolhuijzen P."/>
        </authorList>
    </citation>
    <scope>NUCLEOTIDE SEQUENCE</scope>
    <source>
        <strain evidence="2">W1-1</strain>
    </source>
</reference>
<name>A0A776EHD7_9PLEO</name>
<dbReference type="InterPro" id="IPR027389">
    <property type="entry name" value="B_mannosylTrfase_Bre-3/Egh"/>
</dbReference>
<dbReference type="Pfam" id="PF13632">
    <property type="entry name" value="Glyco_trans_2_3"/>
    <property type="match status" value="1"/>
</dbReference>
<feature type="domain" description="Glycosyltransferase 2-like" evidence="1">
    <location>
        <begin position="187"/>
        <end position="360"/>
    </location>
</feature>
<dbReference type="AlphaFoldDB" id="A0A776EHD7"/>
<dbReference type="InterPro" id="IPR029044">
    <property type="entry name" value="Nucleotide-diphossugar_trans"/>
</dbReference>
<dbReference type="InterPro" id="IPR001173">
    <property type="entry name" value="Glyco_trans_2-like"/>
</dbReference>